<dbReference type="GO" id="GO:0022857">
    <property type="term" value="F:transmembrane transporter activity"/>
    <property type="evidence" value="ECO:0007669"/>
    <property type="project" value="InterPro"/>
</dbReference>
<evidence type="ECO:0000256" key="4">
    <source>
        <dbReference type="ARBA" id="ARBA00022475"/>
    </source>
</evidence>
<dbReference type="STRING" id="297318.BK138_31875"/>
<feature type="transmembrane region" description="Helical" evidence="8">
    <location>
        <begin position="254"/>
        <end position="270"/>
    </location>
</feature>
<keyword evidence="11" id="KW-1185">Reference proteome</keyword>
<comment type="similarity">
    <text evidence="2">Belongs to the major facilitator superfamily.</text>
</comment>
<keyword evidence="3" id="KW-0813">Transport</keyword>
<evidence type="ECO:0000259" key="9">
    <source>
        <dbReference type="PROSITE" id="PS50850"/>
    </source>
</evidence>
<evidence type="ECO:0000256" key="1">
    <source>
        <dbReference type="ARBA" id="ARBA00004651"/>
    </source>
</evidence>
<feature type="transmembrane region" description="Helical" evidence="8">
    <location>
        <begin position="341"/>
        <end position="362"/>
    </location>
</feature>
<dbReference type="EMBL" id="MRTP01000017">
    <property type="protein sequence ID" value="OMF48372.1"/>
    <property type="molecule type" value="Genomic_DNA"/>
</dbReference>
<evidence type="ECO:0000313" key="10">
    <source>
        <dbReference type="EMBL" id="OMF48372.1"/>
    </source>
</evidence>
<keyword evidence="6 8" id="KW-1133">Transmembrane helix</keyword>
<dbReference type="InterPro" id="IPR011701">
    <property type="entry name" value="MFS"/>
</dbReference>
<keyword evidence="5 8" id="KW-0812">Transmembrane</keyword>
<proteinExistence type="inferred from homology"/>
<evidence type="ECO:0000256" key="5">
    <source>
        <dbReference type="ARBA" id="ARBA00022692"/>
    </source>
</evidence>
<feature type="transmembrane region" description="Helical" evidence="8">
    <location>
        <begin position="368"/>
        <end position="389"/>
    </location>
</feature>
<dbReference type="PROSITE" id="PS50850">
    <property type="entry name" value="MFS"/>
    <property type="match status" value="1"/>
</dbReference>
<dbReference type="GO" id="GO:0005886">
    <property type="term" value="C:plasma membrane"/>
    <property type="evidence" value="ECO:0007669"/>
    <property type="project" value="UniProtKB-SubCell"/>
</dbReference>
<dbReference type="CDD" id="cd17324">
    <property type="entry name" value="MFS_NepI_like"/>
    <property type="match status" value="1"/>
</dbReference>
<reference evidence="10 11" key="1">
    <citation type="submission" date="2016-11" db="EMBL/GenBank/DDBJ databases">
        <title>Paenibacillus species isolates.</title>
        <authorList>
            <person name="Beno S.M."/>
        </authorList>
    </citation>
    <scope>NUCLEOTIDE SEQUENCE [LARGE SCALE GENOMIC DNA]</scope>
    <source>
        <strain evidence="10 11">FSL R5-0378</strain>
    </source>
</reference>
<evidence type="ECO:0000313" key="11">
    <source>
        <dbReference type="Proteomes" id="UP000187172"/>
    </source>
</evidence>
<sequence>MINPAKQAAPRYNLTTLILFWCSLIVVSSLYLTIPLFPLFEDVFQISSSKAAWAGSAFSFAFAGGGLLFGGLSDRYGRKRMMISGLCLLAVSTPFIGTVHEFQWLIVLRVIQGLAASMFPPSVLAYAIEMFPTKKRVTILGFISTAFLMASIVGQIYSSTVILELSWRYVFYILGIVYFISFFLITLCIPKDIIQKPEGNFFTPLKRIGGIFKKKSLPFCYIISSTLFIALVGFFSTLGSYLSSAPFSLSHQEILWVRAAGIIGMLVSPFDGKLVARFGVKNVLCCGLILAGIGLGLVGAWENLAFLILASIVFAAGIAMALPALLSLIGTLAGELRASALSFHMFMLFIGASLGPIVSVYLTGIKGHVFTFEVLAGLLLLSTIVPFFIRLEKKETAATPIHPPNQTNVEHH</sequence>
<feature type="transmembrane region" description="Helical" evidence="8">
    <location>
        <begin position="51"/>
        <end position="69"/>
    </location>
</feature>
<feature type="transmembrane region" description="Helical" evidence="8">
    <location>
        <begin position="139"/>
        <end position="157"/>
    </location>
</feature>
<feature type="transmembrane region" description="Helical" evidence="8">
    <location>
        <begin position="307"/>
        <end position="329"/>
    </location>
</feature>
<dbReference type="RefSeq" id="WP_076176223.1">
    <property type="nucleotide sequence ID" value="NZ_MRTP01000017.1"/>
</dbReference>
<keyword evidence="7 8" id="KW-0472">Membrane</keyword>
<dbReference type="SUPFAM" id="SSF103473">
    <property type="entry name" value="MFS general substrate transporter"/>
    <property type="match status" value="1"/>
</dbReference>
<feature type="transmembrane region" description="Helical" evidence="8">
    <location>
        <begin position="169"/>
        <end position="189"/>
    </location>
</feature>
<evidence type="ECO:0000256" key="6">
    <source>
        <dbReference type="ARBA" id="ARBA00022989"/>
    </source>
</evidence>
<evidence type="ECO:0000256" key="3">
    <source>
        <dbReference type="ARBA" id="ARBA00022448"/>
    </source>
</evidence>
<comment type="caution">
    <text evidence="10">The sequence shown here is derived from an EMBL/GenBank/DDBJ whole genome shotgun (WGS) entry which is preliminary data.</text>
</comment>
<evidence type="ECO:0000256" key="8">
    <source>
        <dbReference type="SAM" id="Phobius"/>
    </source>
</evidence>
<dbReference type="Gene3D" id="1.20.1250.20">
    <property type="entry name" value="MFS general substrate transporter like domains"/>
    <property type="match status" value="1"/>
</dbReference>
<feature type="domain" description="Major facilitator superfamily (MFS) profile" evidence="9">
    <location>
        <begin position="15"/>
        <end position="394"/>
    </location>
</feature>
<protein>
    <submittedName>
        <fullName evidence="10">MFS transporter</fullName>
    </submittedName>
</protein>
<dbReference type="InterPro" id="IPR020846">
    <property type="entry name" value="MFS_dom"/>
</dbReference>
<evidence type="ECO:0000256" key="2">
    <source>
        <dbReference type="ARBA" id="ARBA00008335"/>
    </source>
</evidence>
<feature type="transmembrane region" description="Helical" evidence="8">
    <location>
        <begin position="81"/>
        <end position="100"/>
    </location>
</feature>
<dbReference type="Proteomes" id="UP000187172">
    <property type="component" value="Unassembled WGS sequence"/>
</dbReference>
<dbReference type="Pfam" id="PF07690">
    <property type="entry name" value="MFS_1"/>
    <property type="match status" value="1"/>
</dbReference>
<dbReference type="InterPro" id="IPR036259">
    <property type="entry name" value="MFS_trans_sf"/>
</dbReference>
<feature type="transmembrane region" description="Helical" evidence="8">
    <location>
        <begin position="282"/>
        <end position="301"/>
    </location>
</feature>
<dbReference type="PANTHER" id="PTHR43271">
    <property type="entry name" value="BLL2771 PROTEIN"/>
    <property type="match status" value="1"/>
</dbReference>
<evidence type="ECO:0000256" key="7">
    <source>
        <dbReference type="ARBA" id="ARBA00023136"/>
    </source>
</evidence>
<feature type="transmembrane region" description="Helical" evidence="8">
    <location>
        <begin position="219"/>
        <end position="242"/>
    </location>
</feature>
<organism evidence="10 11">
    <name type="scientific">Paenibacillus rhizosphaerae</name>
    <dbReference type="NCBI Taxonomy" id="297318"/>
    <lineage>
        <taxon>Bacteria</taxon>
        <taxon>Bacillati</taxon>
        <taxon>Bacillota</taxon>
        <taxon>Bacilli</taxon>
        <taxon>Bacillales</taxon>
        <taxon>Paenibacillaceae</taxon>
        <taxon>Paenibacillus</taxon>
    </lineage>
</organism>
<dbReference type="PANTHER" id="PTHR43271:SF2">
    <property type="entry name" value="BLL2771 PROTEIN"/>
    <property type="match status" value="1"/>
</dbReference>
<keyword evidence="4" id="KW-1003">Cell membrane</keyword>
<accession>A0A1R1E9H4</accession>
<name>A0A1R1E9H4_9BACL</name>
<feature type="transmembrane region" description="Helical" evidence="8">
    <location>
        <begin position="106"/>
        <end position="127"/>
    </location>
</feature>
<dbReference type="AlphaFoldDB" id="A0A1R1E9H4"/>
<gene>
    <name evidence="10" type="ORF">BK138_31875</name>
</gene>
<feature type="transmembrane region" description="Helical" evidence="8">
    <location>
        <begin position="12"/>
        <end position="31"/>
    </location>
</feature>
<comment type="subcellular location">
    <subcellularLocation>
        <location evidence="1">Cell membrane</location>
        <topology evidence="1">Multi-pass membrane protein</topology>
    </subcellularLocation>
</comment>